<dbReference type="InterPro" id="IPR014198">
    <property type="entry name" value="Spore_III_AB"/>
</dbReference>
<organism evidence="1 2">
    <name type="scientific">Jeotgalibacillus marinus</name>
    <dbReference type="NCBI Taxonomy" id="86667"/>
    <lineage>
        <taxon>Bacteria</taxon>
        <taxon>Bacillati</taxon>
        <taxon>Bacillota</taxon>
        <taxon>Bacilli</taxon>
        <taxon>Bacillales</taxon>
        <taxon>Caryophanaceae</taxon>
        <taxon>Jeotgalibacillus</taxon>
    </lineage>
</organism>
<protein>
    <submittedName>
        <fullName evidence="1">Stage III sporulation protein AB</fullName>
    </submittedName>
</protein>
<dbReference type="Proteomes" id="UP001556040">
    <property type="component" value="Unassembled WGS sequence"/>
</dbReference>
<reference evidence="1 2" key="1">
    <citation type="journal article" date="1979" name="Int. J. Syst. Evol. Microbiol.">
        <title>Bacillus globisporus subsp. marinus subsp. nov.</title>
        <authorList>
            <person name="Liu H."/>
        </authorList>
    </citation>
    <scope>NUCLEOTIDE SEQUENCE [LARGE SCALE GENOMIC DNA]</scope>
    <source>
        <strain evidence="1 2">DSM 1297</strain>
    </source>
</reference>
<gene>
    <name evidence="1" type="ORF">AB1471_01090</name>
</gene>
<dbReference type="Pfam" id="PF09548">
    <property type="entry name" value="Spore_III_AB"/>
    <property type="match status" value="1"/>
</dbReference>
<dbReference type="RefSeq" id="WP_367777670.1">
    <property type="nucleotide sequence ID" value="NZ_JBFMIA010000001.1"/>
</dbReference>
<keyword evidence="2" id="KW-1185">Reference proteome</keyword>
<evidence type="ECO:0000313" key="1">
    <source>
        <dbReference type="EMBL" id="MEW9500388.1"/>
    </source>
</evidence>
<proteinExistence type="predicted"/>
<evidence type="ECO:0000313" key="2">
    <source>
        <dbReference type="Proteomes" id="UP001556040"/>
    </source>
</evidence>
<dbReference type="PIRSF" id="PIRSF021435">
    <property type="entry name" value="SpoIIIAB"/>
    <property type="match status" value="1"/>
</dbReference>
<sequence length="171" mass="19950">MTIQLLGAIFIVVGSGLEGFRRAYMLQKHQRVLINLANAFSWMQNEIVKRQTPILDIVKDQQLRKGDVELLYEKFNHHLVVSQFLLRDAWIEAVKEYGEYSLLNQEDLEWIERIGEAIQQFDRQSIDKELSFVIDVLRNRHHEARNRAIQFGKLYKTLGVMGGVLLVLLLS</sequence>
<accession>A0ABV3PZ75</accession>
<dbReference type="EMBL" id="JBFMIA010000001">
    <property type="protein sequence ID" value="MEW9500388.1"/>
    <property type="molecule type" value="Genomic_DNA"/>
</dbReference>
<comment type="caution">
    <text evidence="1">The sequence shown here is derived from an EMBL/GenBank/DDBJ whole genome shotgun (WGS) entry which is preliminary data.</text>
</comment>
<name>A0ABV3PZ75_9BACL</name>